<gene>
    <name evidence="2" type="ORF">Kpho02_77420</name>
</gene>
<dbReference type="Proteomes" id="UP001165041">
    <property type="component" value="Unassembled WGS sequence"/>
</dbReference>
<dbReference type="AlphaFoldDB" id="A0A9W6QFG4"/>
<dbReference type="RefSeq" id="WP_285740966.1">
    <property type="nucleotide sequence ID" value="NZ_BSSA01000065.1"/>
</dbReference>
<evidence type="ECO:0000313" key="2">
    <source>
        <dbReference type="EMBL" id="GLW75445.1"/>
    </source>
</evidence>
<reference evidence="2" key="1">
    <citation type="submission" date="2023-02" db="EMBL/GenBank/DDBJ databases">
        <title>Kitasatospora phosalacinea NBRC 14627.</title>
        <authorList>
            <person name="Ichikawa N."/>
            <person name="Sato H."/>
            <person name="Tonouchi N."/>
        </authorList>
    </citation>
    <scope>NUCLEOTIDE SEQUENCE</scope>
    <source>
        <strain evidence="2">NBRC 14627</strain>
    </source>
</reference>
<name>A0A9W6QFG4_9ACTN</name>
<evidence type="ECO:0000256" key="1">
    <source>
        <dbReference type="SAM" id="MobiDB-lite"/>
    </source>
</evidence>
<feature type="region of interest" description="Disordered" evidence="1">
    <location>
        <begin position="58"/>
        <end position="87"/>
    </location>
</feature>
<feature type="compositionally biased region" description="Basic and acidic residues" evidence="1">
    <location>
        <begin position="1"/>
        <end position="10"/>
    </location>
</feature>
<protein>
    <submittedName>
        <fullName evidence="2">Uncharacterized protein</fullName>
    </submittedName>
</protein>
<feature type="region of interest" description="Disordered" evidence="1">
    <location>
        <begin position="1"/>
        <end position="32"/>
    </location>
</feature>
<organism evidence="2 3">
    <name type="scientific">Kitasatospora phosalacinea</name>
    <dbReference type="NCBI Taxonomy" id="2065"/>
    <lineage>
        <taxon>Bacteria</taxon>
        <taxon>Bacillati</taxon>
        <taxon>Actinomycetota</taxon>
        <taxon>Actinomycetes</taxon>
        <taxon>Kitasatosporales</taxon>
        <taxon>Streptomycetaceae</taxon>
        <taxon>Kitasatospora</taxon>
    </lineage>
</organism>
<accession>A0A9W6QFG4</accession>
<proteinExistence type="predicted"/>
<sequence length="87" mass="9253">MAVKAERPSEVRASAWTEPEQGGARLDPPPTRAETVTALPRTARTDSLHLAFVGLLRSGTRQPHADRSSGTRPGTLLDGLAPRTGRA</sequence>
<dbReference type="EMBL" id="BSSA01000065">
    <property type="protein sequence ID" value="GLW75445.1"/>
    <property type="molecule type" value="Genomic_DNA"/>
</dbReference>
<evidence type="ECO:0000313" key="3">
    <source>
        <dbReference type="Proteomes" id="UP001165041"/>
    </source>
</evidence>
<comment type="caution">
    <text evidence="2">The sequence shown here is derived from an EMBL/GenBank/DDBJ whole genome shotgun (WGS) entry which is preliminary data.</text>
</comment>